<dbReference type="Proteomes" id="UP001144372">
    <property type="component" value="Unassembled WGS sequence"/>
</dbReference>
<keyword evidence="7" id="KW-1185">Reference proteome</keyword>
<dbReference type="RefSeq" id="WP_281791945.1">
    <property type="nucleotide sequence ID" value="NZ_BSDR01000001.1"/>
</dbReference>
<evidence type="ECO:0000259" key="5">
    <source>
        <dbReference type="PROSITE" id="PS51898"/>
    </source>
</evidence>
<dbReference type="GO" id="GO:0005737">
    <property type="term" value="C:cytoplasm"/>
    <property type="evidence" value="ECO:0007669"/>
    <property type="project" value="UniProtKB-SubCell"/>
</dbReference>
<name>A0A9W6CW30_9BACT</name>
<dbReference type="PROSITE" id="PS51898">
    <property type="entry name" value="TYR_RECOMBINASE"/>
    <property type="match status" value="1"/>
</dbReference>
<keyword evidence="3" id="KW-0233">DNA recombination</keyword>
<keyword evidence="2" id="KW-0229">DNA integration</keyword>
<dbReference type="GO" id="GO:0003677">
    <property type="term" value="F:DNA binding"/>
    <property type="evidence" value="ECO:0007669"/>
    <property type="project" value="InterPro"/>
</dbReference>
<dbReference type="GO" id="GO:0015074">
    <property type="term" value="P:DNA integration"/>
    <property type="evidence" value="ECO:0007669"/>
    <property type="project" value="UniProtKB-KW"/>
</dbReference>
<organism evidence="6 7">
    <name type="scientific">Desulforhabdus amnigena</name>
    <dbReference type="NCBI Taxonomy" id="40218"/>
    <lineage>
        <taxon>Bacteria</taxon>
        <taxon>Pseudomonadati</taxon>
        <taxon>Thermodesulfobacteriota</taxon>
        <taxon>Syntrophobacteria</taxon>
        <taxon>Syntrophobacterales</taxon>
        <taxon>Syntrophobacteraceae</taxon>
        <taxon>Desulforhabdus</taxon>
    </lineage>
</organism>
<evidence type="ECO:0000256" key="2">
    <source>
        <dbReference type="ARBA" id="ARBA00022908"/>
    </source>
</evidence>
<dbReference type="InterPro" id="IPR013762">
    <property type="entry name" value="Integrase-like_cat_sf"/>
</dbReference>
<evidence type="ECO:0000313" key="7">
    <source>
        <dbReference type="Proteomes" id="UP001144372"/>
    </source>
</evidence>
<comment type="caution">
    <text evidence="6">The sequence shown here is derived from an EMBL/GenBank/DDBJ whole genome shotgun (WGS) entry which is preliminary data.</text>
</comment>
<dbReference type="PANTHER" id="PTHR30349">
    <property type="entry name" value="PHAGE INTEGRASE-RELATED"/>
    <property type="match status" value="1"/>
</dbReference>
<evidence type="ECO:0000256" key="1">
    <source>
        <dbReference type="ARBA" id="ARBA00004496"/>
    </source>
</evidence>
<feature type="region of interest" description="Disordered" evidence="4">
    <location>
        <begin position="1"/>
        <end position="20"/>
    </location>
</feature>
<dbReference type="SUPFAM" id="SSF56349">
    <property type="entry name" value="DNA breaking-rejoining enzymes"/>
    <property type="match status" value="1"/>
</dbReference>
<dbReference type="PANTHER" id="PTHR30349:SF77">
    <property type="entry name" value="TYROSINE RECOMBINASE XERC"/>
    <property type="match status" value="1"/>
</dbReference>
<sequence length="211" mass="24355">MVKKGISNENPPSVSGPRSPVDYLNRAQVQRLTQSFEIWKDSAPNSYIRRVRGRYWLVYLYLRFTGARLGEILRIDDSTDIDYRLHQIKVTIEGPSSIKKVLRMIPVPEDLILQVIEYLSEFPGMRGNVFALDQGNFRREFYKRAEEADIPRHLSHPHILRHTRAIEMIEAGVPLTMVRDLLGHSLLSTTTVYLQKTEITSIVILKQKGLL</sequence>
<reference evidence="6" key="1">
    <citation type="submission" date="2022-12" db="EMBL/GenBank/DDBJ databases">
        <title>Reference genome sequencing for broad-spectrum identification of bacterial and archaeal isolates by mass spectrometry.</title>
        <authorList>
            <person name="Sekiguchi Y."/>
            <person name="Tourlousse D.M."/>
        </authorList>
    </citation>
    <scope>NUCLEOTIDE SEQUENCE</scope>
    <source>
        <strain evidence="6">ASRB1</strain>
    </source>
</reference>
<dbReference type="InterPro" id="IPR002104">
    <property type="entry name" value="Integrase_catalytic"/>
</dbReference>
<dbReference type="Gene3D" id="1.10.443.10">
    <property type="entry name" value="Intergrase catalytic core"/>
    <property type="match status" value="1"/>
</dbReference>
<dbReference type="InterPro" id="IPR050090">
    <property type="entry name" value="Tyrosine_recombinase_XerCD"/>
</dbReference>
<protein>
    <submittedName>
        <fullName evidence="6">Molybdenum-pterin-binding protein</fullName>
    </submittedName>
</protein>
<evidence type="ECO:0000256" key="4">
    <source>
        <dbReference type="SAM" id="MobiDB-lite"/>
    </source>
</evidence>
<gene>
    <name evidence="6" type="ORF">DAMNIGENAA_03590</name>
</gene>
<dbReference type="GO" id="GO:0006310">
    <property type="term" value="P:DNA recombination"/>
    <property type="evidence" value="ECO:0007669"/>
    <property type="project" value="UniProtKB-KW"/>
</dbReference>
<dbReference type="InterPro" id="IPR011010">
    <property type="entry name" value="DNA_brk_join_enz"/>
</dbReference>
<evidence type="ECO:0000256" key="3">
    <source>
        <dbReference type="ARBA" id="ARBA00023172"/>
    </source>
</evidence>
<feature type="domain" description="Tyr recombinase" evidence="5">
    <location>
        <begin position="19"/>
        <end position="206"/>
    </location>
</feature>
<evidence type="ECO:0000313" key="6">
    <source>
        <dbReference type="EMBL" id="GLI32926.1"/>
    </source>
</evidence>
<accession>A0A9W6CW30</accession>
<dbReference type="AlphaFoldDB" id="A0A9W6CW30"/>
<dbReference type="CDD" id="cd00397">
    <property type="entry name" value="DNA_BRE_C"/>
    <property type="match status" value="1"/>
</dbReference>
<dbReference type="EMBL" id="BSDR01000001">
    <property type="protein sequence ID" value="GLI32926.1"/>
    <property type="molecule type" value="Genomic_DNA"/>
</dbReference>
<comment type="subcellular location">
    <subcellularLocation>
        <location evidence="1">Cytoplasm</location>
    </subcellularLocation>
</comment>
<dbReference type="Pfam" id="PF00589">
    <property type="entry name" value="Phage_integrase"/>
    <property type="match status" value="1"/>
</dbReference>
<proteinExistence type="predicted"/>